<dbReference type="GO" id="GO:0003724">
    <property type="term" value="F:RNA helicase activity"/>
    <property type="evidence" value="ECO:0007669"/>
    <property type="project" value="UniProtKB-EC"/>
</dbReference>
<reference evidence="13 14" key="1">
    <citation type="journal article" date="2016" name="Genome Announc.">
        <title>Genome Sequence of Madurella mycetomatis mm55, Isolated from a Human Mycetoma Case in Sudan.</title>
        <authorList>
            <person name="Smit S."/>
            <person name="Derks M.F."/>
            <person name="Bervoets S."/>
            <person name="Fahal A."/>
            <person name="van Leeuwen W."/>
            <person name="van Belkum A."/>
            <person name="van de Sande W.W."/>
        </authorList>
    </citation>
    <scope>NUCLEOTIDE SEQUENCE [LARGE SCALE GENOMIC DNA]</scope>
    <source>
        <strain evidence="14">mm55</strain>
    </source>
</reference>
<dbReference type="GO" id="GO:0000712">
    <property type="term" value="P:resolution of meiotic recombination intermediates"/>
    <property type="evidence" value="ECO:0007669"/>
    <property type="project" value="TreeGrafter"/>
</dbReference>
<dbReference type="SUPFAM" id="SSF52540">
    <property type="entry name" value="P-loop containing nucleoside triphosphate hydrolases"/>
    <property type="match status" value="3"/>
</dbReference>
<keyword evidence="14" id="KW-1185">Reference proteome</keyword>
<dbReference type="PANTHER" id="PTHR47961:SF4">
    <property type="entry name" value="ACTIVATING SIGNAL COINTEGRATOR 1 COMPLEX SUBUNIT 3"/>
    <property type="match status" value="1"/>
</dbReference>
<evidence type="ECO:0000313" key="14">
    <source>
        <dbReference type="Proteomes" id="UP000078237"/>
    </source>
</evidence>
<dbReference type="InterPro" id="IPR035892">
    <property type="entry name" value="C2_domain_sf"/>
</dbReference>
<sequence length="2212" mass="250582">MSDYHRDVSQYKYSAMSNLVLQADRRFVTRRTDEATGDPESLAGRLSIKDMGSRVARDTAPKPKKTGAMPDVERGSLREGADVLKGVKQKARKAEARGGGILSGADALIEGIRYRPRTQPTRDAFNLILTIVAEHLGDVPHEVVRSAADAALEYLKDDDLKDFDKKKEIDDILGVSMGPKQFNELVNLGKKITDYDAQDDDEDMEDVNRDAEDEIDGRQGVAVNFEDEDEGMVNVVRDESSEEEDNADDEDRSDVNEAAEGGEAGQDRVEEDAGLADSDAMVIDIAPPDEKAKSEEKNYVPARDIDAYWLQRQIGRLYPDAHIQHDKTLLALKTLSGEPDEPGGEEKQLRDIENDLMELFDYEHHEIVQKLIENREKVVWLTRLAKAENQEERETIEREMASEGLRWILDELHGKPKDGQKKPKMEIKMDIDSGAFADGQPQQKQERPDGQLVGGLQPRKLINLENLVFDQGNHLMTNPRVRLPEGTTKRTFKGYEEVHIPQPKKRNDPSDLNIPISELPEWAQAPFSTAVKLNEIQSKCYPTAFGEDGNMLICAPTGSGKTNVAMLTILREIGKNRNSKGEIDLDAFKIVYIAPLKALVQEVVGNFGKRLESFGIKVSELTGDRQLTKQQISETQLIVTTPEKWDVITRKATDISYTNLVRLIIIDEIHLLHDDRGPVLESVVSRTIRRTEQTGEPVRIIGLSATLPNYRDVASFLRVDPNKGMFHFDGSYRPCPLRQEFIGVTDRKAIKQLKTMNDITYQKVIEHVGTHRHQMLVFVHSRKETAKTAKYIRDKALEMDTINQILKHDAGTRAVLSEAANSVNNTDLKDILPYGFGIHHAGMSRADRTDVEELFAGRHIQVLVCTATLAWGVNLPAHTVIIKGTQVYSPEKGSWVELSPQDVLQMLGRAGRPQFDKYGEGIVITTQGEIAYYLSLLNQQLPIESQFASKLVDNLNAEIVLGNVRSRDEGVEWLGYTYLFVRMLRSPGLYSVGPEYEDDEALEHKRVDLIHSAATVLKKSNLIKYDEKTGKMQSTELGRIASHYYITHGSMDTYNKLIQPSMNDVELFRVFAQSAEFKYIPVRQEEKLELAKILARVPIPVKESIEEPAAKINVLLQAYISRLRLDGLALMADMVYVTQSAGRILRAIFEITLKKGWATVAKLALNLCKMAEKRMWPTMSPLRQFPTCPAEIVRKAERIEVPFSSYFDLDPPRMGELLGLPKAGKTVCALVANFPRVEIQAQVQPMTRSILRVELTITPNFEWDIDVHGLAESFWIMVEDCDGEDVLFHDQFILRKDYAEAEANEHTVEFTVPISEPMPPNYFISVISDRWMHSETRMPVSFQKLILPERFPPHTELLDLQPLPVTALKAKDYAALYPDWHQFNKVQTQTFNSLYNTDNNVLVAAPTGSGKTVCAEFALLRHWAKQDAGRAVYIAPFQELVDLRFQEWQKRLAHLRGGKDIVKLTGETTSDLKLLEQGDLILATPIQWDVLSRQWKRRKSVQTVDLFIADELHMLGGQMGYIYEIIVSRMHYIRTQTELPMRIVGLSVSLANARDVGEWIDAKKHDIYNFSPHVRPVPLELHIQSYTVPHFPSLMLAMAKPTYLAVTQMSADKPALIFVPSRKQTRATARDLLTACLADEDEDRFLHVDVDQIQKLLERVQEEALAEALSHGVGYYHEALSQSDKRIVKHLYNNGAIQVLIASRDVCWELDCTAHLVIVMGTQYFEGREHRYVDYPLSEVLQMFGKAMQPSKDGRGRGVLMLPAVKREYFKKFLNEALPVESHLHNFLHDAFVTEISTRMIESGEDAINWATFTYFYRRLLANPSYYSLVDPTHDGLSQYLSDMVETTLKELADSRIVDLDEDDGTVAPQNAAMIAAYYNISYMTMETFLLSLRPETKLKGILQIVTAATEFESIQIRRHEEAILRRIYDNVPVKMPDPAYDSPHFKAFVLVQAHFSRMNLPIDLAKDQEVILTKILGLLSAAVDILSSEGHLNAMNAMEMSQMVVQAMWDRDSPLKQIPNFTPEVVKVANKHGIGDIFDFMEKMNPDENPDYGSLVRELGLSQAQLAQAAHFTNTKYPDVSLEFAVEDENNIRAGEPAYLKIHIERELEEDEEFDPTVHAPFYPGKKTENWWLVVGEESTKTLLAIKRVTVGRNLNLRLEFTVPNPGRHDLKLFLMSDSYVGVDQEPAFSVMVEEGMDVDEEDEDEDEDEE</sequence>
<proteinExistence type="predicted"/>
<keyword evidence="3" id="KW-0677">Repeat</keyword>
<feature type="region of interest" description="Disordered" evidence="10">
    <location>
        <begin position="49"/>
        <end position="76"/>
    </location>
</feature>
<dbReference type="FunFam" id="3.40.50.300:FF:000062">
    <property type="entry name" value="U5 small nuclear ribonucleoprotein helicase"/>
    <property type="match status" value="1"/>
</dbReference>
<dbReference type="GO" id="GO:0005682">
    <property type="term" value="C:U5 snRNP"/>
    <property type="evidence" value="ECO:0007669"/>
    <property type="project" value="UniProtKB-ARBA"/>
</dbReference>
<evidence type="ECO:0000256" key="3">
    <source>
        <dbReference type="ARBA" id="ARBA00022737"/>
    </source>
</evidence>
<dbReference type="Pfam" id="PF00271">
    <property type="entry name" value="Helicase_C"/>
    <property type="match status" value="1"/>
</dbReference>
<dbReference type="GO" id="GO:0003678">
    <property type="term" value="F:DNA helicase activity"/>
    <property type="evidence" value="ECO:0007669"/>
    <property type="project" value="TreeGrafter"/>
</dbReference>
<dbReference type="InterPro" id="IPR014001">
    <property type="entry name" value="Helicase_ATP-bd"/>
</dbReference>
<dbReference type="Pfam" id="PF00270">
    <property type="entry name" value="DEAD"/>
    <property type="match status" value="2"/>
</dbReference>
<dbReference type="FunFam" id="2.60.40.150:FF:000133">
    <property type="entry name" value="Pre-mRNA splicing helicase, putative"/>
    <property type="match status" value="1"/>
</dbReference>
<keyword evidence="4" id="KW-0547">Nucleotide-binding</keyword>
<dbReference type="Pfam" id="PF21188">
    <property type="entry name" value="BRR2_plug"/>
    <property type="match status" value="1"/>
</dbReference>
<gene>
    <name evidence="13" type="ORF">MMYC01_200512</name>
</gene>
<dbReference type="VEuPathDB" id="FungiDB:MMYC01_200512"/>
<dbReference type="InterPro" id="IPR001650">
    <property type="entry name" value="Helicase_C-like"/>
</dbReference>
<dbReference type="CDD" id="cd18019">
    <property type="entry name" value="DEXHc_Brr2_1"/>
    <property type="match status" value="1"/>
</dbReference>
<feature type="domain" description="Helicase C-terminal" evidence="12">
    <location>
        <begin position="763"/>
        <end position="972"/>
    </location>
</feature>
<dbReference type="EMBL" id="LCTW02000004">
    <property type="protein sequence ID" value="KXX83054.1"/>
    <property type="molecule type" value="Genomic_DNA"/>
</dbReference>
<evidence type="ECO:0000259" key="12">
    <source>
        <dbReference type="PROSITE" id="PS51194"/>
    </source>
</evidence>
<dbReference type="PANTHER" id="PTHR47961">
    <property type="entry name" value="DNA POLYMERASE THETA, PUTATIVE (AFU_ORTHOLOGUE AFUA_1G05260)-RELATED"/>
    <property type="match status" value="1"/>
</dbReference>
<evidence type="ECO:0000256" key="6">
    <source>
        <dbReference type="ARBA" id="ARBA00022806"/>
    </source>
</evidence>
<dbReference type="CDD" id="cd18795">
    <property type="entry name" value="SF2_C_Ski2"/>
    <property type="match status" value="1"/>
</dbReference>
<dbReference type="OrthoDB" id="5575at2759"/>
<dbReference type="Gene3D" id="1.10.3380.10">
    <property type="entry name" value="Sec63 N-terminal domain-like domain"/>
    <property type="match status" value="2"/>
</dbReference>
<comment type="caution">
    <text evidence="13">The sequence shown here is derived from an EMBL/GenBank/DDBJ whole genome shotgun (WGS) entry which is preliminary data.</text>
</comment>
<evidence type="ECO:0000256" key="9">
    <source>
        <dbReference type="ARBA" id="ARBA00047984"/>
    </source>
</evidence>
<dbReference type="FunFam" id="3.40.50.300:FF:000254">
    <property type="entry name" value="U5 small nuclear ribonucleoprotein helicase"/>
    <property type="match status" value="1"/>
</dbReference>
<evidence type="ECO:0000256" key="8">
    <source>
        <dbReference type="ARBA" id="ARBA00023242"/>
    </source>
</evidence>
<dbReference type="InterPro" id="IPR011545">
    <property type="entry name" value="DEAD/DEAH_box_helicase_dom"/>
</dbReference>
<dbReference type="GO" id="GO:0003676">
    <property type="term" value="F:nucleic acid binding"/>
    <property type="evidence" value="ECO:0007669"/>
    <property type="project" value="InterPro"/>
</dbReference>
<keyword evidence="6" id="KW-0347">Helicase</keyword>
<dbReference type="AlphaFoldDB" id="A0A175WJM2"/>
<dbReference type="FunFam" id="3.40.50.300:FF:000368">
    <property type="entry name" value="U5 small nuclear ribonucleoprotein 200 kDa helicase"/>
    <property type="match status" value="1"/>
</dbReference>
<dbReference type="Gene3D" id="2.60.40.150">
    <property type="entry name" value="C2 domain"/>
    <property type="match status" value="2"/>
</dbReference>
<dbReference type="FunFam" id="2.60.40.150:FF:000004">
    <property type="entry name" value="RNA helicase, activating signal cointegrator 1"/>
    <property type="match status" value="1"/>
</dbReference>
<dbReference type="InterPro" id="IPR027417">
    <property type="entry name" value="P-loop_NTPase"/>
</dbReference>
<dbReference type="FunFam" id="1.10.3380.10:FF:000005">
    <property type="entry name" value="Pre-mRNA splicing helicase, putative"/>
    <property type="match status" value="1"/>
</dbReference>
<protein>
    <recommendedName>
        <fullName evidence="2">RNA helicase</fullName>
        <ecNumber evidence="2">3.6.4.13</ecNumber>
    </recommendedName>
</protein>
<dbReference type="STRING" id="100816.A0A175WJM2"/>
<feature type="compositionally biased region" description="Acidic residues" evidence="10">
    <location>
        <begin position="240"/>
        <end position="252"/>
    </location>
</feature>
<dbReference type="Pfam" id="PF02889">
    <property type="entry name" value="Sec63"/>
    <property type="match status" value="2"/>
</dbReference>
<dbReference type="FunFam" id="1.10.10.10:FF:000024">
    <property type="entry name" value="U5 small nuclear ribonucleoprotein helicase"/>
    <property type="match status" value="1"/>
</dbReference>
<evidence type="ECO:0000313" key="13">
    <source>
        <dbReference type="EMBL" id="KXX83054.1"/>
    </source>
</evidence>
<dbReference type="GO" id="GO:0016787">
    <property type="term" value="F:hydrolase activity"/>
    <property type="evidence" value="ECO:0007669"/>
    <property type="project" value="UniProtKB-KW"/>
</dbReference>
<dbReference type="SMART" id="SM00490">
    <property type="entry name" value="HELICc"/>
    <property type="match status" value="2"/>
</dbReference>
<dbReference type="SUPFAM" id="SSF158702">
    <property type="entry name" value="Sec63 N-terminal domain-like"/>
    <property type="match status" value="2"/>
</dbReference>
<dbReference type="InterPro" id="IPR050474">
    <property type="entry name" value="Hel308_SKI2-like"/>
</dbReference>
<feature type="domain" description="Helicase ATP-binding" evidence="11">
    <location>
        <begin position="542"/>
        <end position="725"/>
    </location>
</feature>
<keyword evidence="8" id="KW-0539">Nucleus</keyword>
<dbReference type="SMART" id="SM00487">
    <property type="entry name" value="DEXDc"/>
    <property type="match status" value="2"/>
</dbReference>
<dbReference type="PROSITE" id="PS51194">
    <property type="entry name" value="HELICASE_CTER"/>
    <property type="match status" value="1"/>
</dbReference>
<dbReference type="GO" id="GO:0005524">
    <property type="term" value="F:ATP binding"/>
    <property type="evidence" value="ECO:0007669"/>
    <property type="project" value="UniProtKB-KW"/>
</dbReference>
<dbReference type="Pfam" id="PF23445">
    <property type="entry name" value="WHD_SNRNP200"/>
    <property type="match status" value="2"/>
</dbReference>
<dbReference type="SMART" id="SM00382">
    <property type="entry name" value="AAA"/>
    <property type="match status" value="2"/>
</dbReference>
<dbReference type="InterPro" id="IPR014756">
    <property type="entry name" value="Ig_E-set"/>
</dbReference>
<dbReference type="InterPro" id="IPR041094">
    <property type="entry name" value="Brr2_helicase_PWI"/>
</dbReference>
<dbReference type="FunFam" id="1.10.150.20:FF:000013">
    <property type="entry name" value="U5 small nuclear ribonucleoprotein kDa helicase"/>
    <property type="match status" value="1"/>
</dbReference>
<dbReference type="Proteomes" id="UP000078237">
    <property type="component" value="Unassembled WGS sequence"/>
</dbReference>
<dbReference type="InterPro" id="IPR003593">
    <property type="entry name" value="AAA+_ATPase"/>
</dbReference>
<evidence type="ECO:0000256" key="10">
    <source>
        <dbReference type="SAM" id="MobiDB-lite"/>
    </source>
</evidence>
<dbReference type="InterPro" id="IPR048863">
    <property type="entry name" value="BRR2_plug"/>
</dbReference>
<comment type="subcellular location">
    <subcellularLocation>
        <location evidence="1">Nucleus</location>
    </subcellularLocation>
</comment>
<dbReference type="FunFam" id="1.10.10.10:FF:000012">
    <property type="entry name" value="U5 small nuclear ribonucleoprotein helicase"/>
    <property type="match status" value="1"/>
</dbReference>
<dbReference type="FunFam" id="1.10.150.20:FF:000004">
    <property type="entry name" value="U5 small nuclear ribonucleoprotein helicase"/>
    <property type="match status" value="1"/>
</dbReference>
<dbReference type="SUPFAM" id="SSF46785">
    <property type="entry name" value="Winged helix' DNA-binding domain"/>
    <property type="match status" value="1"/>
</dbReference>
<dbReference type="SMART" id="SM00973">
    <property type="entry name" value="Sec63"/>
    <property type="match status" value="2"/>
</dbReference>
<evidence type="ECO:0000256" key="7">
    <source>
        <dbReference type="ARBA" id="ARBA00022840"/>
    </source>
</evidence>
<dbReference type="InterPro" id="IPR004179">
    <property type="entry name" value="Sec63-dom"/>
</dbReference>
<dbReference type="SUPFAM" id="SSF81296">
    <property type="entry name" value="E set domains"/>
    <property type="match status" value="1"/>
</dbReference>
<dbReference type="Pfam" id="PF18149">
    <property type="entry name" value="Helicase_PWI"/>
    <property type="match status" value="1"/>
</dbReference>
<dbReference type="FunFam" id="1.10.3380.10:FF:000001">
    <property type="entry name" value="U5 small nuclear ribonucleoprotein helicase"/>
    <property type="match status" value="1"/>
</dbReference>
<feature type="region of interest" description="Disordered" evidence="10">
    <location>
        <begin position="435"/>
        <end position="454"/>
    </location>
</feature>
<evidence type="ECO:0000256" key="1">
    <source>
        <dbReference type="ARBA" id="ARBA00004123"/>
    </source>
</evidence>
<evidence type="ECO:0000259" key="11">
    <source>
        <dbReference type="PROSITE" id="PS51192"/>
    </source>
</evidence>
<evidence type="ECO:0000256" key="5">
    <source>
        <dbReference type="ARBA" id="ARBA00022801"/>
    </source>
</evidence>
<comment type="catalytic activity">
    <reaction evidence="9">
        <text>ATP + H2O = ADP + phosphate + H(+)</text>
        <dbReference type="Rhea" id="RHEA:13065"/>
        <dbReference type="ChEBI" id="CHEBI:15377"/>
        <dbReference type="ChEBI" id="CHEBI:15378"/>
        <dbReference type="ChEBI" id="CHEBI:30616"/>
        <dbReference type="ChEBI" id="CHEBI:43474"/>
        <dbReference type="ChEBI" id="CHEBI:456216"/>
        <dbReference type="EC" id="3.6.4.13"/>
    </reaction>
</comment>
<dbReference type="CDD" id="cd18021">
    <property type="entry name" value="DEXHc_Brr2_2"/>
    <property type="match status" value="1"/>
</dbReference>
<dbReference type="Gene3D" id="1.10.150.20">
    <property type="entry name" value="5' to 3' exonuclease, C-terminal subdomain"/>
    <property type="match status" value="2"/>
</dbReference>
<dbReference type="GO" id="GO:0000393">
    <property type="term" value="P:spliceosomal conformational changes to generate catalytic conformation"/>
    <property type="evidence" value="ECO:0007669"/>
    <property type="project" value="UniProtKB-ARBA"/>
</dbReference>
<dbReference type="PIRSF" id="PIRSF039073">
    <property type="entry name" value="BRR2"/>
    <property type="match status" value="1"/>
</dbReference>
<dbReference type="PROSITE" id="PS51192">
    <property type="entry name" value="HELICASE_ATP_BIND_1"/>
    <property type="match status" value="2"/>
</dbReference>
<evidence type="ECO:0000256" key="2">
    <source>
        <dbReference type="ARBA" id="ARBA00012552"/>
    </source>
</evidence>
<keyword evidence="7" id="KW-0067">ATP-binding</keyword>
<dbReference type="InterPro" id="IPR057842">
    <property type="entry name" value="WH_MER3"/>
</dbReference>
<accession>A0A175WJM2</accession>
<feature type="compositionally biased region" description="Basic and acidic residues" evidence="10">
    <location>
        <begin position="49"/>
        <end position="61"/>
    </location>
</feature>
<dbReference type="EC" id="3.6.4.13" evidence="2"/>
<feature type="compositionally biased region" description="Acidic residues" evidence="10">
    <location>
        <begin position="196"/>
        <end position="215"/>
    </location>
</feature>
<feature type="domain" description="Helicase ATP-binding" evidence="11">
    <location>
        <begin position="1392"/>
        <end position="1568"/>
    </location>
</feature>
<dbReference type="FunFam" id="3.40.50.300:FF:000102">
    <property type="entry name" value="RNA helicase, activating signal cointegrator 1"/>
    <property type="match status" value="1"/>
</dbReference>
<keyword evidence="5" id="KW-0378">Hydrolase</keyword>
<organism evidence="13 14">
    <name type="scientific">Madurella mycetomatis</name>
    <dbReference type="NCBI Taxonomy" id="100816"/>
    <lineage>
        <taxon>Eukaryota</taxon>
        <taxon>Fungi</taxon>
        <taxon>Dikarya</taxon>
        <taxon>Ascomycota</taxon>
        <taxon>Pezizomycotina</taxon>
        <taxon>Sordariomycetes</taxon>
        <taxon>Sordariomycetidae</taxon>
        <taxon>Sordariales</taxon>
        <taxon>Sordariales incertae sedis</taxon>
        <taxon>Madurella</taxon>
    </lineage>
</organism>
<dbReference type="InterPro" id="IPR036390">
    <property type="entry name" value="WH_DNA-bd_sf"/>
</dbReference>
<evidence type="ECO:0000256" key="4">
    <source>
        <dbReference type="ARBA" id="ARBA00022741"/>
    </source>
</evidence>
<dbReference type="Gene3D" id="3.40.50.300">
    <property type="entry name" value="P-loop containing nucleotide triphosphate hydrolases"/>
    <property type="match status" value="4"/>
</dbReference>
<name>A0A175WJM2_9PEZI</name>
<feature type="region of interest" description="Disordered" evidence="10">
    <location>
        <begin position="196"/>
        <end position="277"/>
    </location>
</feature>
<dbReference type="InterPro" id="IPR036388">
    <property type="entry name" value="WH-like_DNA-bd_sf"/>
</dbReference>
<dbReference type="Gene3D" id="1.10.10.10">
    <property type="entry name" value="Winged helix-like DNA-binding domain superfamily/Winged helix DNA-binding domain"/>
    <property type="match status" value="2"/>
</dbReference>